<proteinExistence type="predicted"/>
<dbReference type="Proteomes" id="UP001046870">
    <property type="component" value="Chromosome 5"/>
</dbReference>
<comment type="caution">
    <text evidence="2">The sequence shown here is derived from an EMBL/GenBank/DDBJ whole genome shotgun (WGS) entry which is preliminary data.</text>
</comment>
<evidence type="ECO:0000313" key="2">
    <source>
        <dbReference type="EMBL" id="KAG7478301.1"/>
    </source>
</evidence>
<evidence type="ECO:0000313" key="3">
    <source>
        <dbReference type="Proteomes" id="UP001046870"/>
    </source>
</evidence>
<feature type="compositionally biased region" description="Pro residues" evidence="1">
    <location>
        <begin position="29"/>
        <end position="39"/>
    </location>
</feature>
<dbReference type="AlphaFoldDB" id="A0A9D3Q977"/>
<protein>
    <submittedName>
        <fullName evidence="2">Uncharacterized protein</fullName>
    </submittedName>
</protein>
<organism evidence="2 3">
    <name type="scientific">Megalops atlanticus</name>
    <name type="common">Tarpon</name>
    <name type="synonym">Clupea gigantea</name>
    <dbReference type="NCBI Taxonomy" id="7932"/>
    <lineage>
        <taxon>Eukaryota</taxon>
        <taxon>Metazoa</taxon>
        <taxon>Chordata</taxon>
        <taxon>Craniata</taxon>
        <taxon>Vertebrata</taxon>
        <taxon>Euteleostomi</taxon>
        <taxon>Actinopterygii</taxon>
        <taxon>Neopterygii</taxon>
        <taxon>Teleostei</taxon>
        <taxon>Elopiformes</taxon>
        <taxon>Megalopidae</taxon>
        <taxon>Megalops</taxon>
    </lineage>
</organism>
<reference evidence="2" key="1">
    <citation type="submission" date="2021-01" db="EMBL/GenBank/DDBJ databases">
        <authorList>
            <person name="Zahm M."/>
            <person name="Roques C."/>
            <person name="Cabau C."/>
            <person name="Klopp C."/>
            <person name="Donnadieu C."/>
            <person name="Jouanno E."/>
            <person name="Lampietro C."/>
            <person name="Louis A."/>
            <person name="Herpin A."/>
            <person name="Echchiki A."/>
            <person name="Berthelot C."/>
            <person name="Parey E."/>
            <person name="Roest-Crollius H."/>
            <person name="Braasch I."/>
            <person name="Postlethwait J."/>
            <person name="Bobe J."/>
            <person name="Montfort J."/>
            <person name="Bouchez O."/>
            <person name="Begum T."/>
            <person name="Mejri S."/>
            <person name="Adams A."/>
            <person name="Chen W.-J."/>
            <person name="Guiguen Y."/>
        </authorList>
    </citation>
    <scope>NUCLEOTIDE SEQUENCE</scope>
    <source>
        <strain evidence="2">YG-15Mar2019-1</strain>
        <tissue evidence="2">Brain</tissue>
    </source>
</reference>
<dbReference type="EMBL" id="JAFDVH010000005">
    <property type="protein sequence ID" value="KAG7478301.1"/>
    <property type="molecule type" value="Genomic_DNA"/>
</dbReference>
<evidence type="ECO:0000256" key="1">
    <source>
        <dbReference type="SAM" id="MobiDB-lite"/>
    </source>
</evidence>
<feature type="region of interest" description="Disordered" evidence="1">
    <location>
        <begin position="1"/>
        <end position="57"/>
    </location>
</feature>
<sequence>MQSTCFGDMGGGQSSEKPTEPDRGNARPSPQPHEVPTSPPSNAVAAERPPEVDLPQCRMGNKTVDNMCFMISCTNWY</sequence>
<dbReference type="OrthoDB" id="8941816at2759"/>
<keyword evidence="3" id="KW-1185">Reference proteome</keyword>
<accession>A0A9D3Q977</accession>
<name>A0A9D3Q977_MEGAT</name>
<gene>
    <name evidence="2" type="ORF">MATL_G00078790</name>
</gene>